<comment type="caution">
    <text evidence="7">The sequence shown here is derived from an EMBL/GenBank/DDBJ whole genome shotgun (WGS) entry which is preliminary data.</text>
</comment>
<evidence type="ECO:0008006" key="9">
    <source>
        <dbReference type="Google" id="ProtNLM"/>
    </source>
</evidence>
<evidence type="ECO:0000256" key="6">
    <source>
        <dbReference type="SAM" id="Phobius"/>
    </source>
</evidence>
<accession>A0A1G2EE35</accession>
<dbReference type="InterPro" id="IPR038330">
    <property type="entry name" value="TspO/MBR-related_sf"/>
</dbReference>
<dbReference type="Gene3D" id="1.20.1260.100">
    <property type="entry name" value="TspO/MBR protein"/>
    <property type="match status" value="1"/>
</dbReference>
<keyword evidence="4 6" id="KW-1133">Transmembrane helix</keyword>
<dbReference type="GO" id="GO:0033013">
    <property type="term" value="P:tetrapyrrole metabolic process"/>
    <property type="evidence" value="ECO:0007669"/>
    <property type="project" value="UniProtKB-ARBA"/>
</dbReference>
<dbReference type="AlphaFoldDB" id="A0A1G2EE35"/>
<dbReference type="PANTHER" id="PTHR10057:SF0">
    <property type="entry name" value="TRANSLOCATOR PROTEIN"/>
    <property type="match status" value="1"/>
</dbReference>
<dbReference type="InterPro" id="IPR004307">
    <property type="entry name" value="TspO_MBR"/>
</dbReference>
<sequence>MKNILKLIVSILICELAGVAGSIFTAPAIKTWYASLNKPSFSPPNFVFAPAWTVLFLLI</sequence>
<feature type="transmembrane region" description="Helical" evidence="6">
    <location>
        <begin position="7"/>
        <end position="29"/>
    </location>
</feature>
<evidence type="ECO:0000313" key="7">
    <source>
        <dbReference type="EMBL" id="OGZ24053.1"/>
    </source>
</evidence>
<evidence type="ECO:0000256" key="5">
    <source>
        <dbReference type="ARBA" id="ARBA00023136"/>
    </source>
</evidence>
<dbReference type="EMBL" id="MHMG01000003">
    <property type="protein sequence ID" value="OGZ24053.1"/>
    <property type="molecule type" value="Genomic_DNA"/>
</dbReference>
<keyword evidence="3 6" id="KW-0812">Transmembrane</keyword>
<organism evidence="7 8">
    <name type="scientific">Candidatus Nealsonbacteria bacterium RIFCSPLOWO2_01_FULL_41_9</name>
    <dbReference type="NCBI Taxonomy" id="1801671"/>
    <lineage>
        <taxon>Bacteria</taxon>
        <taxon>Candidatus Nealsoniibacteriota</taxon>
    </lineage>
</organism>
<dbReference type="PANTHER" id="PTHR10057">
    <property type="entry name" value="PERIPHERAL-TYPE BENZODIAZEPINE RECEPTOR"/>
    <property type="match status" value="1"/>
</dbReference>
<gene>
    <name evidence="7" type="ORF">A3A08_01430</name>
</gene>
<dbReference type="Proteomes" id="UP000176406">
    <property type="component" value="Unassembled WGS sequence"/>
</dbReference>
<dbReference type="Pfam" id="PF03073">
    <property type="entry name" value="TspO_MBR"/>
    <property type="match status" value="1"/>
</dbReference>
<comment type="similarity">
    <text evidence="2">Belongs to the TspO/BZRP family.</text>
</comment>
<evidence type="ECO:0000313" key="8">
    <source>
        <dbReference type="Proteomes" id="UP000176406"/>
    </source>
</evidence>
<reference evidence="7 8" key="1">
    <citation type="journal article" date="2016" name="Nat. Commun.">
        <title>Thousands of microbial genomes shed light on interconnected biogeochemical processes in an aquifer system.</title>
        <authorList>
            <person name="Anantharaman K."/>
            <person name="Brown C.T."/>
            <person name="Hug L.A."/>
            <person name="Sharon I."/>
            <person name="Castelle C.J."/>
            <person name="Probst A.J."/>
            <person name="Thomas B.C."/>
            <person name="Singh A."/>
            <person name="Wilkins M.J."/>
            <person name="Karaoz U."/>
            <person name="Brodie E.L."/>
            <person name="Williams K.H."/>
            <person name="Hubbard S.S."/>
            <person name="Banfield J.F."/>
        </authorList>
    </citation>
    <scope>NUCLEOTIDE SEQUENCE [LARGE SCALE GENOMIC DNA]</scope>
</reference>
<comment type="subcellular location">
    <subcellularLocation>
        <location evidence="1">Membrane</location>
        <topology evidence="1">Multi-pass membrane protein</topology>
    </subcellularLocation>
</comment>
<evidence type="ECO:0000256" key="4">
    <source>
        <dbReference type="ARBA" id="ARBA00022989"/>
    </source>
</evidence>
<keyword evidence="5 6" id="KW-0472">Membrane</keyword>
<feature type="transmembrane region" description="Helical" evidence="6">
    <location>
        <begin position="41"/>
        <end position="58"/>
    </location>
</feature>
<name>A0A1G2EE35_9BACT</name>
<protein>
    <recommendedName>
        <fullName evidence="9">TspO protein</fullName>
    </recommendedName>
</protein>
<evidence type="ECO:0000256" key="2">
    <source>
        <dbReference type="ARBA" id="ARBA00007524"/>
    </source>
</evidence>
<dbReference type="CDD" id="cd15904">
    <property type="entry name" value="TSPO_MBR"/>
    <property type="match status" value="1"/>
</dbReference>
<dbReference type="GO" id="GO:0016020">
    <property type="term" value="C:membrane"/>
    <property type="evidence" value="ECO:0007669"/>
    <property type="project" value="UniProtKB-SubCell"/>
</dbReference>
<proteinExistence type="inferred from homology"/>
<evidence type="ECO:0000256" key="1">
    <source>
        <dbReference type="ARBA" id="ARBA00004141"/>
    </source>
</evidence>
<evidence type="ECO:0000256" key="3">
    <source>
        <dbReference type="ARBA" id="ARBA00022692"/>
    </source>
</evidence>